<dbReference type="KEGG" id="vg:7804577"/>
<accession>C3TX30</accession>
<dbReference type="Proteomes" id="UP000203846">
    <property type="component" value="Segment"/>
</dbReference>
<dbReference type="Pfam" id="PF07138">
    <property type="entry name" value="AcMNPV_AC11"/>
    <property type="match status" value="1"/>
</dbReference>
<name>C3TX30_9ABAC</name>
<dbReference type="InterPro" id="IPR009815">
    <property type="entry name" value="AcMNPV_AC11"/>
</dbReference>
<evidence type="ECO:0000313" key="2">
    <source>
        <dbReference type="Proteomes" id="UP000203846"/>
    </source>
</evidence>
<evidence type="ECO:0000313" key="1">
    <source>
        <dbReference type="EMBL" id="ACO53572.1"/>
    </source>
</evidence>
<evidence type="ECO:0008006" key="3">
    <source>
        <dbReference type="Google" id="ProtNLM"/>
    </source>
</evidence>
<dbReference type="GeneID" id="7804577"/>
<keyword evidence="2" id="KW-1185">Reference proteome</keyword>
<protein>
    <recommendedName>
        <fullName evidence="3">Ac11</fullName>
    </recommendedName>
</protein>
<dbReference type="RefSeq" id="YP_002854732.1">
    <property type="nucleotide sequence ID" value="NC_012639.1"/>
</dbReference>
<proteinExistence type="predicted"/>
<reference evidence="1 2" key="1">
    <citation type="journal article" date="2009" name="Virus Genes">
        <title>Morphology and genome of Euproctis pseudoconspersa nucleopolyhedrovirus.</title>
        <authorList>
            <person name="Tang X.D."/>
            <person name="Xiao Q."/>
            <person name="Ma X.C."/>
            <person name="Zhu Z.R."/>
            <person name="Zhang C.X."/>
        </authorList>
    </citation>
    <scope>NUCLEOTIDE SEQUENCE [LARGE SCALE GENOMIC DNA]</scope>
    <source>
        <strain evidence="1 2">Hangzhou</strain>
    </source>
</reference>
<dbReference type="EMBL" id="FJ227128">
    <property type="protein sequence ID" value="ACO53572.1"/>
    <property type="molecule type" value="Genomic_DNA"/>
</dbReference>
<sequence length="344" mass="39922">MSLTSKLIVCDFFYNFYNVHHVYGEYYQLFRIADEHLTQSHVGNLSCIEREALAARRLLANEISPDDAAECIDAVKSVEKLTNWFSCGYYSDDLDSKLISILKHIDNVLPLEIRNKKGRQIFFLDQFRNEIDDKTNICEKINDLLKTKVYNFIIHMCTEKLTLVAATFRCVDDVGGGEGWWYNKFCVLTYIKRISVGIQKKKHKSLVDDRLINVVRQTIDEFGERYNCPKAVAILYGKFCGIGKNHFKVHRSASAYVLFNYLRDTAGRDDEKFECYNTIVDFGKHIKDAYVCLKNCVDALYINSDTDSRKNAVFDLMCVMNDAELDIDCFWYIMESCVLNKNLR</sequence>
<dbReference type="OrthoDB" id="5383at10239"/>
<organism evidence="1 2">
    <name type="scientific">Euproctis pseudoconspersa nucleopolyhedrovirus</name>
    <dbReference type="NCBI Taxonomy" id="307467"/>
    <lineage>
        <taxon>Viruses</taxon>
        <taxon>Viruses incertae sedis</taxon>
        <taxon>Naldaviricetes</taxon>
        <taxon>Lefavirales</taxon>
        <taxon>Baculoviridae</taxon>
        <taxon>Alphabaculovirus</taxon>
        <taxon>Alphabaculovirus eupseudoconspersae</taxon>
    </lineage>
</organism>